<dbReference type="InterPro" id="IPR027417">
    <property type="entry name" value="P-loop_NTPase"/>
</dbReference>
<keyword evidence="3" id="KW-0547">Nucleotide-binding</keyword>
<dbReference type="GO" id="GO:0016887">
    <property type="term" value="F:ATP hydrolysis activity"/>
    <property type="evidence" value="ECO:0007669"/>
    <property type="project" value="InterPro"/>
</dbReference>
<keyword evidence="2" id="KW-0813">Transport</keyword>
<dbReference type="Pfam" id="PF00005">
    <property type="entry name" value="ABC_tran"/>
    <property type="match status" value="1"/>
</dbReference>
<dbReference type="SMART" id="SM00382">
    <property type="entry name" value="AAA"/>
    <property type="match status" value="1"/>
</dbReference>
<dbReference type="Pfam" id="PF12399">
    <property type="entry name" value="BCA_ABC_TP_C"/>
    <property type="match status" value="1"/>
</dbReference>
<comment type="caution">
    <text evidence="6">The sequence shown here is derived from an EMBL/GenBank/DDBJ whole genome shotgun (WGS) entry which is preliminary data.</text>
</comment>
<dbReference type="InterPro" id="IPR051120">
    <property type="entry name" value="ABC_AA/LPS_Transport"/>
</dbReference>
<dbReference type="InterPro" id="IPR003439">
    <property type="entry name" value="ABC_transporter-like_ATP-bd"/>
</dbReference>
<dbReference type="AlphaFoldDB" id="A0A643ETL9"/>
<dbReference type="SUPFAM" id="SSF52540">
    <property type="entry name" value="P-loop containing nucleoside triphosphate hydrolases"/>
    <property type="match status" value="1"/>
</dbReference>
<evidence type="ECO:0000256" key="4">
    <source>
        <dbReference type="ARBA" id="ARBA00022840"/>
    </source>
</evidence>
<feature type="domain" description="ABC transporter" evidence="5">
    <location>
        <begin position="4"/>
        <end position="245"/>
    </location>
</feature>
<keyword evidence="4 6" id="KW-0067">ATP-binding</keyword>
<name>A0A643ETL9_9HYPH</name>
<sequence>MAVLEAQNISISFNGFYAVKNVNFTLKKGTIQAVIGPNGAGKTTLFNLLTKFLQPMEGRILHDGTDVTVLKPSAIARRGVLRSFQISAVFQALTVRENIELALLRRNRLEWRLLGQARNNRQLVQRSDEILEEFGFSAEAAVHVGQLSYGRKRVLELATTVAADPNVLLLDEPMAGLGREDIDRVAELIRKAGQGRTVLLVEHNMQVVSRLADQITVMVRGQVLAEGTYSEVSNRPDVIAAYTGGAH</sequence>
<evidence type="ECO:0000256" key="2">
    <source>
        <dbReference type="ARBA" id="ARBA00022448"/>
    </source>
</evidence>
<gene>
    <name evidence="6" type="ORF">F7Q93_22175</name>
</gene>
<dbReference type="GO" id="GO:0005886">
    <property type="term" value="C:plasma membrane"/>
    <property type="evidence" value="ECO:0007669"/>
    <property type="project" value="UniProtKB-SubCell"/>
</dbReference>
<dbReference type="PANTHER" id="PTHR45772:SF3">
    <property type="entry name" value="ABC TRANSPORTER ATP-BINDING PROTEIN"/>
    <property type="match status" value="1"/>
</dbReference>
<accession>A0A643ETL9</accession>
<reference evidence="6" key="1">
    <citation type="submission" date="2019-09" db="EMBL/GenBank/DDBJ databases">
        <title>Draft genome sequences of 48 bacterial type strains from the CCUG.</title>
        <authorList>
            <person name="Tunovic T."/>
            <person name="Pineiro-Iglesias B."/>
            <person name="Unosson C."/>
            <person name="Inganas E."/>
            <person name="Ohlen M."/>
            <person name="Cardew S."/>
            <person name="Jensie-Markopoulos S."/>
            <person name="Salva-Serra F."/>
            <person name="Jaen-Luchoro D."/>
            <person name="Karlsson R."/>
            <person name="Svensson-Stadler L."/>
            <person name="Chun J."/>
            <person name="Moore E."/>
        </authorList>
    </citation>
    <scope>NUCLEOTIDE SEQUENCE</scope>
    <source>
        <strain evidence="6">CCUG 50899</strain>
    </source>
</reference>
<dbReference type="GO" id="GO:0005524">
    <property type="term" value="F:ATP binding"/>
    <property type="evidence" value="ECO:0007669"/>
    <property type="project" value="UniProtKB-KW"/>
</dbReference>
<dbReference type="Gene3D" id="3.40.50.300">
    <property type="entry name" value="P-loop containing nucleotide triphosphate hydrolases"/>
    <property type="match status" value="1"/>
</dbReference>
<dbReference type="CDD" id="cd03219">
    <property type="entry name" value="ABC_Mj1267_LivG_branched"/>
    <property type="match status" value="1"/>
</dbReference>
<evidence type="ECO:0000256" key="1">
    <source>
        <dbReference type="ARBA" id="ARBA00004533"/>
    </source>
</evidence>
<dbReference type="InterPro" id="IPR003593">
    <property type="entry name" value="AAA+_ATPase"/>
</dbReference>
<comment type="subcellular location">
    <subcellularLocation>
        <location evidence="1">Cell inner membrane</location>
    </subcellularLocation>
</comment>
<proteinExistence type="predicted"/>
<evidence type="ECO:0000313" key="6">
    <source>
        <dbReference type="EMBL" id="KAB0566150.1"/>
    </source>
</evidence>
<dbReference type="InterPro" id="IPR032823">
    <property type="entry name" value="BCA_ABC_TP_C"/>
</dbReference>
<dbReference type="EMBL" id="VZPE01000014">
    <property type="protein sequence ID" value="KAB0566150.1"/>
    <property type="molecule type" value="Genomic_DNA"/>
</dbReference>
<evidence type="ECO:0000259" key="5">
    <source>
        <dbReference type="PROSITE" id="PS50893"/>
    </source>
</evidence>
<dbReference type="RefSeq" id="WP_128094889.1">
    <property type="nucleotide sequence ID" value="NZ_JBHEEN010000016.1"/>
</dbReference>
<protein>
    <submittedName>
        <fullName evidence="6">ABC transporter ATP-binding protein</fullName>
    </submittedName>
</protein>
<dbReference type="PROSITE" id="PS50893">
    <property type="entry name" value="ABC_TRANSPORTER_2"/>
    <property type="match status" value="1"/>
</dbReference>
<organism evidence="6">
    <name type="scientific">Brucella pituitosa</name>
    <dbReference type="NCBI Taxonomy" id="571256"/>
    <lineage>
        <taxon>Bacteria</taxon>
        <taxon>Pseudomonadati</taxon>
        <taxon>Pseudomonadota</taxon>
        <taxon>Alphaproteobacteria</taxon>
        <taxon>Hyphomicrobiales</taxon>
        <taxon>Brucellaceae</taxon>
        <taxon>Brucella/Ochrobactrum group</taxon>
        <taxon>Brucella</taxon>
    </lineage>
</organism>
<dbReference type="PANTHER" id="PTHR45772">
    <property type="entry name" value="CONSERVED COMPONENT OF ABC TRANSPORTER FOR NATURAL AMINO ACIDS-RELATED"/>
    <property type="match status" value="1"/>
</dbReference>
<evidence type="ECO:0000256" key="3">
    <source>
        <dbReference type="ARBA" id="ARBA00022741"/>
    </source>
</evidence>